<name>A0A1X1YIZ4_9MYCO</name>
<keyword evidence="2" id="KW-1185">Reference proteome</keyword>
<protein>
    <recommendedName>
        <fullName evidence="3">Transposase</fullName>
    </recommendedName>
</protein>
<dbReference type="AlphaFoldDB" id="A0A1X1YIZ4"/>
<evidence type="ECO:0000313" key="2">
    <source>
        <dbReference type="Proteomes" id="UP000193487"/>
    </source>
</evidence>
<gene>
    <name evidence="1" type="ORF">AWC14_19340</name>
</gene>
<dbReference type="Proteomes" id="UP000193487">
    <property type="component" value="Unassembled WGS sequence"/>
</dbReference>
<dbReference type="Gene3D" id="1.10.10.60">
    <property type="entry name" value="Homeodomain-like"/>
    <property type="match status" value="1"/>
</dbReference>
<evidence type="ECO:0000313" key="1">
    <source>
        <dbReference type="EMBL" id="ORW11072.1"/>
    </source>
</evidence>
<accession>A0A1X1YIZ4</accession>
<dbReference type="EMBL" id="LQPE01000010">
    <property type="protein sequence ID" value="ORW11072.1"/>
    <property type="molecule type" value="Genomic_DNA"/>
</dbReference>
<evidence type="ECO:0008006" key="3">
    <source>
        <dbReference type="Google" id="ProtNLM"/>
    </source>
</evidence>
<dbReference type="RefSeq" id="WP_052425696.1">
    <property type="nucleotide sequence ID" value="NZ_LQPE01000010.1"/>
</dbReference>
<sequence>MTRRPPPPSDKALQGLADYRAAVAKDKRRAIERAIRAMRKSNATINVATVAARAGVGRKTVYKHKDLIAVIDQYQPSGCAR</sequence>
<reference evidence="1 2" key="1">
    <citation type="submission" date="2016-01" db="EMBL/GenBank/DDBJ databases">
        <title>The new phylogeny of the genus Mycobacterium.</title>
        <authorList>
            <person name="Tarcisio F."/>
            <person name="Conor M."/>
            <person name="Antonella G."/>
            <person name="Elisabetta G."/>
            <person name="Giulia F.S."/>
            <person name="Sara T."/>
            <person name="Anna F."/>
            <person name="Clotilde B."/>
            <person name="Roberto B."/>
            <person name="Veronica D.S."/>
            <person name="Fabio R."/>
            <person name="Monica P."/>
            <person name="Olivier J."/>
            <person name="Enrico T."/>
            <person name="Nicola S."/>
        </authorList>
    </citation>
    <scope>NUCLEOTIDE SEQUENCE [LARGE SCALE GENOMIC DNA]</scope>
    <source>
        <strain evidence="1 2">DSM 45166</strain>
    </source>
</reference>
<comment type="caution">
    <text evidence="1">The sequence shown here is derived from an EMBL/GenBank/DDBJ whole genome shotgun (WGS) entry which is preliminary data.</text>
</comment>
<proteinExistence type="predicted"/>
<organism evidence="1 2">
    <name type="scientific">Mycobacterium kyorinense</name>
    <dbReference type="NCBI Taxonomy" id="487514"/>
    <lineage>
        <taxon>Bacteria</taxon>
        <taxon>Bacillati</taxon>
        <taxon>Actinomycetota</taxon>
        <taxon>Actinomycetes</taxon>
        <taxon>Mycobacteriales</taxon>
        <taxon>Mycobacteriaceae</taxon>
        <taxon>Mycobacterium</taxon>
    </lineage>
</organism>